<keyword evidence="3" id="KW-0285">Flavoprotein</keyword>
<dbReference type="InterPro" id="IPR003097">
    <property type="entry name" value="CysJ-like_FAD-binding"/>
</dbReference>
<dbReference type="VEuPathDB" id="TriTrypDB:TvY486_1109190"/>
<protein>
    <recommendedName>
        <fullName evidence="8">NADPH--hemoprotein reductase</fullName>
        <ecNumber evidence="8">1.6.2.4</ecNumber>
    </recommendedName>
</protein>
<dbReference type="Gene3D" id="3.40.50.360">
    <property type="match status" value="1"/>
</dbReference>
<dbReference type="Gene3D" id="3.40.50.80">
    <property type="entry name" value="Nucleotide-binding domain of ferredoxin-NADP reductase (FNR) module"/>
    <property type="match status" value="1"/>
</dbReference>
<dbReference type="GO" id="GO:0003958">
    <property type="term" value="F:NADPH-hemoprotein reductase activity"/>
    <property type="evidence" value="ECO:0007669"/>
    <property type="project" value="UniProtKB-EC"/>
</dbReference>
<dbReference type="SUPFAM" id="SSF52218">
    <property type="entry name" value="Flavoproteins"/>
    <property type="match status" value="1"/>
</dbReference>
<dbReference type="Gene3D" id="1.20.990.10">
    <property type="entry name" value="NADPH-cytochrome p450 Reductase, Chain A, domain 3"/>
    <property type="match status" value="1"/>
</dbReference>
<dbReference type="InterPro" id="IPR017938">
    <property type="entry name" value="Riboflavin_synthase-like_b-brl"/>
</dbReference>
<dbReference type="PANTHER" id="PTHR19384">
    <property type="entry name" value="NITRIC OXIDE SYNTHASE-RELATED"/>
    <property type="match status" value="1"/>
</dbReference>
<evidence type="ECO:0000313" key="11">
    <source>
        <dbReference type="EMBL" id="CCC53435.1"/>
    </source>
</evidence>
<sequence>MFFTFVVTAAIAVCVPLLLFLFNRLRGSGSGNSNGCLSSTRAPAASPSRTHNPHQVTILFGSQTGTAEIFAKALAREGISLGFSVELFDTVDYNPSNLESERLVIVVCATHGEGEPTDSMLEFHEWLMEDVRVLGEELKGVKYAVFGLGDRQYRTFCQEGVVVDRRLAELGAQRVYGLGCGDASQDIEEEFDRWRSDLWPVVGCALGCALRVDVDRPIEPECRLKVWDASEESPLPFPKLTSVLEPTQRLPAWVPVTANTELLKQAESRSTRFVEFDISGTVISYQSGDHLGVVPRNTDEVVEAYLRVLGVSEEESRQVVSLQKMTTYKNVFPARVTVRTALTWYLDLAGPPKRSTLRAFAHYCRDPTEKEALLRLLRVEDDSVREFTKLASKLRNVCGFLRKFKSAAPPLAVFLEMMPRMMPRYFSISSDLLSHPKHLSITVAVVDDGLCTGMLRAAQCGQTIPVFVRKSKFHLPLKEKDRPIIMIGPGTGVAPFIGFLHRRRAWLQKGNKLGKAMLFFGCRRREEDHIYADFMRECLGDNSLSVLDVAYSREQHEKVYVQHKMKTRAREIWEVIEAGGNIYVCGDARNMARDVERQLVDILQEYGSMGERQAGAFLDKLIEADRYLKDVWSVTSE</sequence>
<feature type="domain" description="FAD-binding FR-type" evidence="10">
    <location>
        <begin position="249"/>
        <end position="476"/>
    </location>
</feature>
<dbReference type="InterPro" id="IPR023173">
    <property type="entry name" value="NADPH_Cyt_P450_Rdtase_alpha"/>
</dbReference>
<dbReference type="Pfam" id="PF00667">
    <property type="entry name" value="FAD_binding_1"/>
    <property type="match status" value="1"/>
</dbReference>
<dbReference type="InterPro" id="IPR029039">
    <property type="entry name" value="Flavoprotein-like_sf"/>
</dbReference>
<dbReference type="InterPro" id="IPR001433">
    <property type="entry name" value="OxRdtase_FAD/NAD-bd"/>
</dbReference>
<dbReference type="InterPro" id="IPR001709">
    <property type="entry name" value="Flavoprot_Pyr_Nucl_cyt_Rdtase"/>
</dbReference>
<accession>G0UC85</accession>
<evidence type="ECO:0000256" key="2">
    <source>
        <dbReference type="ARBA" id="ARBA00001974"/>
    </source>
</evidence>
<dbReference type="InterPro" id="IPR039261">
    <property type="entry name" value="FNR_nucleotide-bd"/>
</dbReference>
<dbReference type="PROSITE" id="PS51384">
    <property type="entry name" value="FAD_FR"/>
    <property type="match status" value="1"/>
</dbReference>
<dbReference type="PRINTS" id="PR00369">
    <property type="entry name" value="FLAVODOXIN"/>
</dbReference>
<evidence type="ECO:0000259" key="9">
    <source>
        <dbReference type="PROSITE" id="PS50902"/>
    </source>
</evidence>
<dbReference type="InterPro" id="IPR008254">
    <property type="entry name" value="Flavodoxin/NO_synth"/>
</dbReference>
<dbReference type="AlphaFoldDB" id="G0UC85"/>
<dbReference type="FunFam" id="1.20.990.10:FF:000001">
    <property type="entry name" value="NADPH--cytochrome P450 reductase"/>
    <property type="match status" value="1"/>
</dbReference>
<evidence type="ECO:0000256" key="1">
    <source>
        <dbReference type="ARBA" id="ARBA00001917"/>
    </source>
</evidence>
<evidence type="ECO:0000256" key="6">
    <source>
        <dbReference type="ARBA" id="ARBA00022857"/>
    </source>
</evidence>
<organism evidence="11">
    <name type="scientific">Trypanosoma vivax (strain Y486)</name>
    <dbReference type="NCBI Taxonomy" id="1055687"/>
    <lineage>
        <taxon>Eukaryota</taxon>
        <taxon>Discoba</taxon>
        <taxon>Euglenozoa</taxon>
        <taxon>Kinetoplastea</taxon>
        <taxon>Metakinetoplastina</taxon>
        <taxon>Trypanosomatida</taxon>
        <taxon>Trypanosomatidae</taxon>
        <taxon>Trypanosoma</taxon>
        <taxon>Duttonella</taxon>
    </lineage>
</organism>
<evidence type="ECO:0000256" key="4">
    <source>
        <dbReference type="ARBA" id="ARBA00022643"/>
    </source>
</evidence>
<evidence type="ECO:0000259" key="10">
    <source>
        <dbReference type="PROSITE" id="PS51384"/>
    </source>
</evidence>
<dbReference type="GO" id="GO:0005829">
    <property type="term" value="C:cytosol"/>
    <property type="evidence" value="ECO:0007669"/>
    <property type="project" value="TreeGrafter"/>
</dbReference>
<comment type="cofactor">
    <cofactor evidence="1">
        <name>FMN</name>
        <dbReference type="ChEBI" id="CHEBI:58210"/>
    </cofactor>
</comment>
<proteinExistence type="predicted"/>
<evidence type="ECO:0000256" key="7">
    <source>
        <dbReference type="ARBA" id="ARBA00023002"/>
    </source>
</evidence>
<feature type="domain" description="Flavodoxin-like" evidence="9">
    <location>
        <begin position="56"/>
        <end position="199"/>
    </location>
</feature>
<dbReference type="InterPro" id="IPR017927">
    <property type="entry name" value="FAD-bd_FR_type"/>
</dbReference>
<dbReference type="SUPFAM" id="SSF52343">
    <property type="entry name" value="Ferredoxin reductase-like, C-terminal NADP-linked domain"/>
    <property type="match status" value="1"/>
</dbReference>
<dbReference type="FunFam" id="3.40.50.80:FF:000001">
    <property type="entry name" value="NADPH--cytochrome P450 reductase 1"/>
    <property type="match status" value="1"/>
</dbReference>
<dbReference type="PANTHER" id="PTHR19384:SF17">
    <property type="entry name" value="NADPH--CYTOCHROME P450 REDUCTASE"/>
    <property type="match status" value="1"/>
</dbReference>
<reference evidence="11" key="1">
    <citation type="journal article" date="2012" name="Proc. Natl. Acad. Sci. U.S.A.">
        <title>Antigenic diversity is generated by distinct evolutionary mechanisms in African trypanosome species.</title>
        <authorList>
            <person name="Jackson A.P."/>
            <person name="Berry A."/>
            <person name="Aslett M."/>
            <person name="Allison H.C."/>
            <person name="Burton P."/>
            <person name="Vavrova-Anderson J."/>
            <person name="Brown R."/>
            <person name="Browne H."/>
            <person name="Corton N."/>
            <person name="Hauser H."/>
            <person name="Gamble J."/>
            <person name="Gilderthorp R."/>
            <person name="Marcello L."/>
            <person name="McQuillan J."/>
            <person name="Otto T.D."/>
            <person name="Quail M.A."/>
            <person name="Sanders M.J."/>
            <person name="van Tonder A."/>
            <person name="Ginger M.L."/>
            <person name="Field M.C."/>
            <person name="Barry J.D."/>
            <person name="Hertz-Fowler C."/>
            <person name="Berriman M."/>
        </authorList>
    </citation>
    <scope>NUCLEOTIDE SEQUENCE</scope>
    <source>
        <strain evidence="11">Y486</strain>
    </source>
</reference>
<dbReference type="PRINTS" id="PR00371">
    <property type="entry name" value="FPNCR"/>
</dbReference>
<dbReference type="GO" id="GO:0010181">
    <property type="term" value="F:FMN binding"/>
    <property type="evidence" value="ECO:0007669"/>
    <property type="project" value="InterPro"/>
</dbReference>
<comment type="cofactor">
    <cofactor evidence="2">
        <name>FAD</name>
        <dbReference type="ChEBI" id="CHEBI:57692"/>
    </cofactor>
</comment>
<name>G0UC85_TRYVY</name>
<dbReference type="InterPro" id="IPR001094">
    <property type="entry name" value="Flavdoxin-like"/>
</dbReference>
<dbReference type="Pfam" id="PF00175">
    <property type="entry name" value="NAD_binding_1"/>
    <property type="match status" value="1"/>
</dbReference>
<keyword evidence="7 11" id="KW-0560">Oxidoreductase</keyword>
<evidence type="ECO:0000256" key="3">
    <source>
        <dbReference type="ARBA" id="ARBA00022630"/>
    </source>
</evidence>
<keyword evidence="5" id="KW-0274">FAD</keyword>
<evidence type="ECO:0000256" key="5">
    <source>
        <dbReference type="ARBA" id="ARBA00022827"/>
    </source>
</evidence>
<dbReference type="EC" id="1.6.2.4" evidence="8"/>
<gene>
    <name evidence="11" type="ORF">TVY486_1109190</name>
</gene>
<dbReference type="Pfam" id="PF00258">
    <property type="entry name" value="Flavodoxin_1"/>
    <property type="match status" value="1"/>
</dbReference>
<keyword evidence="4" id="KW-0288">FMN</keyword>
<dbReference type="PROSITE" id="PS50902">
    <property type="entry name" value="FLAVODOXIN_LIKE"/>
    <property type="match status" value="1"/>
</dbReference>
<dbReference type="Gene3D" id="2.40.30.10">
    <property type="entry name" value="Translation factors"/>
    <property type="match status" value="1"/>
</dbReference>
<evidence type="ECO:0000256" key="8">
    <source>
        <dbReference type="ARBA" id="ARBA00023797"/>
    </source>
</evidence>
<dbReference type="EMBL" id="HE573027">
    <property type="protein sequence ID" value="CCC53435.1"/>
    <property type="molecule type" value="Genomic_DNA"/>
</dbReference>
<dbReference type="SUPFAM" id="SSF63380">
    <property type="entry name" value="Riboflavin synthase domain-like"/>
    <property type="match status" value="1"/>
</dbReference>
<dbReference type="GO" id="GO:0050660">
    <property type="term" value="F:flavin adenine dinucleotide binding"/>
    <property type="evidence" value="ECO:0007669"/>
    <property type="project" value="TreeGrafter"/>
</dbReference>
<keyword evidence="6" id="KW-0521">NADP</keyword>